<evidence type="ECO:0000256" key="1">
    <source>
        <dbReference type="ARBA" id="ARBA00010820"/>
    </source>
</evidence>
<evidence type="ECO:0000313" key="4">
    <source>
        <dbReference type="Proteomes" id="UP000504604"/>
    </source>
</evidence>
<feature type="domain" description="Glabrous enhancer-binding protein-like DBD" evidence="3">
    <location>
        <begin position="173"/>
        <end position="267"/>
    </location>
</feature>
<dbReference type="AlphaFoldDB" id="A0A6I9UDF5"/>
<sequence length="393" mass="43749">MAKNREPEKPVESETESGEEEDDIATSEDAGSQDSDSEPDLAQVSKKPLSSTQATPKKAQPQSSSKPQPQPPSSSDEEESGSESESDSDEPDPNVKPIASKPMENEQKSSDGARKLRSKPIASDIVTPARSTAAKRPAEEKETETKDAKKSKKKAEPDTSEKKSTDDSKKLLFQRLWSEDDEIVILKGMIDYVTKKKSDPVADLNAFHDFIKKNLHVDVTRTQLQDKIRRLRRKYVNNKSKEKEGKDRTLSKPHEQKAYELSEKIWGNESGKENGVEKVMGSPKVNGSALRKTPSKRPNTGENEEAKDVKSVEVVNSDPERLLPAKRVNSGGVTVEERILRIGAEYFESGKGLEREKEWKKLSVEEIEVYLRQLEVKTAQAKLVLDAVKSGGH</sequence>
<dbReference type="Proteomes" id="UP000504604">
    <property type="component" value="Linkage group LG12"/>
</dbReference>
<dbReference type="GO" id="GO:0006355">
    <property type="term" value="P:regulation of DNA-templated transcription"/>
    <property type="evidence" value="ECO:0007669"/>
    <property type="project" value="InterPro"/>
</dbReference>
<accession>A0A6I9UDF5</accession>
<dbReference type="InParanoid" id="A0A6I9UDF5"/>
<evidence type="ECO:0000313" key="5">
    <source>
        <dbReference type="RefSeq" id="XP_011096164.1"/>
    </source>
</evidence>
<dbReference type="FunCoup" id="A0A6I9UDF5">
    <property type="interactions" value="1086"/>
</dbReference>
<name>A0A6I9UDF5_SESIN</name>
<feature type="region of interest" description="Disordered" evidence="2">
    <location>
        <begin position="1"/>
        <end position="170"/>
    </location>
</feature>
<feature type="compositionally biased region" description="Basic and acidic residues" evidence="2">
    <location>
        <begin position="136"/>
        <end position="170"/>
    </location>
</feature>
<dbReference type="PANTHER" id="PTHR31662">
    <property type="entry name" value="BNAANNG10740D PROTEIN-RELATED"/>
    <property type="match status" value="1"/>
</dbReference>
<dbReference type="Pfam" id="PF04504">
    <property type="entry name" value="GeBP-like_DBD"/>
    <property type="match status" value="1"/>
</dbReference>
<dbReference type="KEGG" id="sind:105175428"/>
<dbReference type="GO" id="GO:0005634">
    <property type="term" value="C:nucleus"/>
    <property type="evidence" value="ECO:0007669"/>
    <property type="project" value="TreeGrafter"/>
</dbReference>
<feature type="compositionally biased region" description="Acidic residues" evidence="2">
    <location>
        <begin position="13"/>
        <end position="26"/>
    </location>
</feature>
<dbReference type="OrthoDB" id="914121at2759"/>
<proteinExistence type="inferred from homology"/>
<feature type="compositionally biased region" description="Acidic residues" evidence="2">
    <location>
        <begin position="75"/>
        <end position="92"/>
    </location>
</feature>
<dbReference type="GeneID" id="105175428"/>
<evidence type="ECO:0000256" key="2">
    <source>
        <dbReference type="SAM" id="MobiDB-lite"/>
    </source>
</evidence>
<feature type="compositionally biased region" description="Basic and acidic residues" evidence="2">
    <location>
        <begin position="103"/>
        <end position="114"/>
    </location>
</feature>
<comment type="similarity">
    <text evidence="1">Belongs to the GeBP family.</text>
</comment>
<feature type="region of interest" description="Disordered" evidence="2">
    <location>
        <begin position="270"/>
        <end position="315"/>
    </location>
</feature>
<dbReference type="Gramene" id="SIN_1007047.t">
    <property type="protein sequence ID" value="SIN_1007047.t.cds1"/>
    <property type="gene ID" value="SIN_1007047"/>
</dbReference>
<gene>
    <name evidence="5" type="primary">LOC105175428</name>
</gene>
<keyword evidence="4" id="KW-1185">Reference proteome</keyword>
<evidence type="ECO:0000259" key="3">
    <source>
        <dbReference type="Pfam" id="PF04504"/>
    </source>
</evidence>
<dbReference type="PANTHER" id="PTHR31662:SF104">
    <property type="entry name" value="LISH DOMAIN-CONTAINING PROTEIN C1711.05-LIKE"/>
    <property type="match status" value="1"/>
</dbReference>
<feature type="compositionally biased region" description="Basic and acidic residues" evidence="2">
    <location>
        <begin position="239"/>
        <end position="256"/>
    </location>
</feature>
<dbReference type="InterPro" id="IPR053932">
    <property type="entry name" value="GeBP-like_DBD"/>
</dbReference>
<protein>
    <submittedName>
        <fullName evidence="5">GLABROUS1 enhancer-binding protein-like</fullName>
    </submittedName>
</protein>
<organism evidence="4 5">
    <name type="scientific">Sesamum indicum</name>
    <name type="common">Oriental sesame</name>
    <name type="synonym">Sesamum orientale</name>
    <dbReference type="NCBI Taxonomy" id="4182"/>
    <lineage>
        <taxon>Eukaryota</taxon>
        <taxon>Viridiplantae</taxon>
        <taxon>Streptophyta</taxon>
        <taxon>Embryophyta</taxon>
        <taxon>Tracheophyta</taxon>
        <taxon>Spermatophyta</taxon>
        <taxon>Magnoliopsida</taxon>
        <taxon>eudicotyledons</taxon>
        <taxon>Gunneridae</taxon>
        <taxon>Pentapetalae</taxon>
        <taxon>asterids</taxon>
        <taxon>lamiids</taxon>
        <taxon>Lamiales</taxon>
        <taxon>Pedaliaceae</taxon>
        <taxon>Sesamum</taxon>
    </lineage>
</organism>
<feature type="compositionally biased region" description="Basic and acidic residues" evidence="2">
    <location>
        <begin position="1"/>
        <end position="12"/>
    </location>
</feature>
<feature type="region of interest" description="Disordered" evidence="2">
    <location>
        <begin position="235"/>
        <end position="256"/>
    </location>
</feature>
<dbReference type="InterPro" id="IPR007592">
    <property type="entry name" value="GEBP"/>
</dbReference>
<dbReference type="RefSeq" id="XP_011096164.1">
    <property type="nucleotide sequence ID" value="XM_011097862.1"/>
</dbReference>
<reference evidence="5" key="1">
    <citation type="submission" date="2025-08" db="UniProtKB">
        <authorList>
            <consortium name="RefSeq"/>
        </authorList>
    </citation>
    <scope>IDENTIFICATION</scope>
</reference>